<evidence type="ECO:0000259" key="3">
    <source>
        <dbReference type="PROSITE" id="PS51085"/>
    </source>
</evidence>
<dbReference type="Pfam" id="PF00111">
    <property type="entry name" value="Fer2"/>
    <property type="match status" value="1"/>
</dbReference>
<dbReference type="PROSITE" id="PS00197">
    <property type="entry name" value="2FE2S_FER_1"/>
    <property type="match status" value="1"/>
</dbReference>
<dbReference type="OrthoDB" id="9806195at2"/>
<dbReference type="AlphaFoldDB" id="A0A4Q1AUC8"/>
<keyword evidence="1" id="KW-0285">Flavoprotein</keyword>
<dbReference type="SUPFAM" id="SSF54292">
    <property type="entry name" value="2Fe-2S ferredoxin-like"/>
    <property type="match status" value="1"/>
</dbReference>
<reference evidence="4 5" key="1">
    <citation type="submission" date="2017-09" db="EMBL/GenBank/DDBJ databases">
        <title>Genomics of the genus Arcobacter.</title>
        <authorList>
            <person name="Perez-Cataluna A."/>
            <person name="Figueras M.J."/>
            <person name="Salas-Masso N."/>
        </authorList>
    </citation>
    <scope>NUCLEOTIDE SEQUENCE [LARGE SCALE GENOMIC DNA]</scope>
    <source>
        <strain evidence="4 5">F156-34</strain>
    </source>
</reference>
<protein>
    <recommendedName>
        <fullName evidence="3">2Fe-2S ferredoxin-type domain-containing protein</fullName>
    </recommendedName>
</protein>
<name>A0A4Q1AUC8_9BACT</name>
<dbReference type="Proteomes" id="UP000289718">
    <property type="component" value="Unassembled WGS sequence"/>
</dbReference>
<comment type="caution">
    <text evidence="4">The sequence shown here is derived from an EMBL/GenBank/DDBJ whole genome shotgun (WGS) entry which is preliminary data.</text>
</comment>
<evidence type="ECO:0000256" key="2">
    <source>
        <dbReference type="ARBA" id="ARBA00022827"/>
    </source>
</evidence>
<dbReference type="InterPro" id="IPR001041">
    <property type="entry name" value="2Fe-2S_ferredoxin-type"/>
</dbReference>
<evidence type="ECO:0000313" key="4">
    <source>
        <dbReference type="EMBL" id="RXK13393.1"/>
    </source>
</evidence>
<keyword evidence="5" id="KW-1185">Reference proteome</keyword>
<dbReference type="CDD" id="cd00207">
    <property type="entry name" value="fer2"/>
    <property type="match status" value="1"/>
</dbReference>
<dbReference type="InterPro" id="IPR006058">
    <property type="entry name" value="2Fe2S_fd_BS"/>
</dbReference>
<feature type="domain" description="2Fe-2S ferredoxin-type" evidence="3">
    <location>
        <begin position="1"/>
        <end position="93"/>
    </location>
</feature>
<dbReference type="PANTHER" id="PTHR43644">
    <property type="entry name" value="NA(+)-TRANSLOCATING NADH-QUINONE REDUCTASE SUBUNIT"/>
    <property type="match status" value="1"/>
</dbReference>
<organism evidence="4 5">
    <name type="scientific">Halarcobacter mediterraneus</name>
    <dbReference type="NCBI Taxonomy" id="2023153"/>
    <lineage>
        <taxon>Bacteria</taxon>
        <taxon>Pseudomonadati</taxon>
        <taxon>Campylobacterota</taxon>
        <taxon>Epsilonproteobacteria</taxon>
        <taxon>Campylobacterales</taxon>
        <taxon>Arcobacteraceae</taxon>
        <taxon>Halarcobacter</taxon>
    </lineage>
</organism>
<accession>A0A4Q1AUC8</accession>
<proteinExistence type="predicted"/>
<evidence type="ECO:0000256" key="1">
    <source>
        <dbReference type="ARBA" id="ARBA00022630"/>
    </source>
</evidence>
<dbReference type="PANTHER" id="PTHR43644:SF1">
    <property type="entry name" value="NAD(P)H-FLAVIN REDUCTASE"/>
    <property type="match status" value="1"/>
</dbReference>
<keyword evidence="2" id="KW-0274">FAD</keyword>
<evidence type="ECO:0000313" key="5">
    <source>
        <dbReference type="Proteomes" id="UP000289718"/>
    </source>
</evidence>
<dbReference type="EMBL" id="NXIE01000002">
    <property type="protein sequence ID" value="RXK13393.1"/>
    <property type="molecule type" value="Genomic_DNA"/>
</dbReference>
<gene>
    <name evidence="4" type="ORF">CP965_06215</name>
</gene>
<dbReference type="InterPro" id="IPR012675">
    <property type="entry name" value="Beta-grasp_dom_sf"/>
</dbReference>
<dbReference type="Gene3D" id="3.10.20.30">
    <property type="match status" value="1"/>
</dbReference>
<dbReference type="GO" id="GO:0051537">
    <property type="term" value="F:2 iron, 2 sulfur cluster binding"/>
    <property type="evidence" value="ECO:0007669"/>
    <property type="project" value="InterPro"/>
</dbReference>
<dbReference type="InterPro" id="IPR036010">
    <property type="entry name" value="2Fe-2S_ferredoxin-like_sf"/>
</dbReference>
<dbReference type="RefSeq" id="WP_129061215.1">
    <property type="nucleotide sequence ID" value="NZ_NXIE01000002.1"/>
</dbReference>
<sequence>MKYNILVKDKARNHTCNENKNLMDGLSIYENLVPKGCHNGACGVCKIHISNGDYSKLKMNRKHISEEDENNNIVLACKVLPKTDMKIEFLPKTISNIDKNVYILGN</sequence>
<dbReference type="PROSITE" id="PS51085">
    <property type="entry name" value="2FE2S_FER_2"/>
    <property type="match status" value="1"/>
</dbReference>